<evidence type="ECO:0000313" key="3">
    <source>
        <dbReference type="Proteomes" id="UP000008281"/>
    </source>
</evidence>
<dbReference type="HOGENOM" id="CLU_067186_0_0_1"/>
<feature type="transmembrane region" description="Helical" evidence="1">
    <location>
        <begin position="121"/>
        <end position="139"/>
    </location>
</feature>
<sequence>MKTIKTTTSFYDYEPPFYEFHEEMFKYKVEESSFAATYISYFGLLLCYFHCFILTRNEMKSNFVFRCVLVICISDIVIFLKSIPWNLVEWNINKLEDNECPVTIDYFQEIVFIFLSASMPIVKHISSIFVLILSGTHIFSISNRVKQYQTLLLSVILVTCFALQFTPWRYSNQRENCQVNIPNDKFTDIAIKQEFYFEYLSHRKIINHCITMVLSFLLTVSFITQILKHRLLIRSKKDMDESIILILALTLSCLISNYTDGCLALFEYFLLEPYELIQNYFIRVQVIRDTITVLNSTSHFFICLIMSPIYWDTVKKYTTTRKTEKVNFKTDTSKFI</sequence>
<dbReference type="SUPFAM" id="SSF81321">
    <property type="entry name" value="Family A G protein-coupled receptor-like"/>
    <property type="match status" value="1"/>
</dbReference>
<keyword evidence="1" id="KW-0472">Membrane</keyword>
<protein>
    <recommendedName>
        <fullName evidence="4">G-protein coupled receptors family 1 profile domain-containing protein</fullName>
    </recommendedName>
</protein>
<dbReference type="GO" id="GO:0008528">
    <property type="term" value="F:G protein-coupled peptide receptor activity"/>
    <property type="evidence" value="ECO:0007669"/>
    <property type="project" value="InterPro"/>
</dbReference>
<feature type="transmembrane region" description="Helical" evidence="1">
    <location>
        <begin position="151"/>
        <end position="170"/>
    </location>
</feature>
<feature type="transmembrane region" description="Helical" evidence="1">
    <location>
        <begin position="291"/>
        <end position="311"/>
    </location>
</feature>
<evidence type="ECO:0000313" key="2">
    <source>
        <dbReference type="EMBL" id="EFO97672.1"/>
    </source>
</evidence>
<evidence type="ECO:0008006" key="4">
    <source>
        <dbReference type="Google" id="ProtNLM"/>
    </source>
</evidence>
<dbReference type="EMBL" id="DS268433">
    <property type="protein sequence ID" value="EFO97672.1"/>
    <property type="molecule type" value="Genomic_DNA"/>
</dbReference>
<keyword evidence="3" id="KW-1185">Reference proteome</keyword>
<proteinExistence type="predicted"/>
<feature type="transmembrane region" description="Helical" evidence="1">
    <location>
        <begin position="63"/>
        <end position="83"/>
    </location>
</feature>
<dbReference type="InParanoid" id="E3MB90"/>
<name>E3MB90_CAERE</name>
<organism evidence="3">
    <name type="scientific">Caenorhabditis remanei</name>
    <name type="common">Caenorhabditis vulgaris</name>
    <dbReference type="NCBI Taxonomy" id="31234"/>
    <lineage>
        <taxon>Eukaryota</taxon>
        <taxon>Metazoa</taxon>
        <taxon>Ecdysozoa</taxon>
        <taxon>Nematoda</taxon>
        <taxon>Chromadorea</taxon>
        <taxon>Rhabditida</taxon>
        <taxon>Rhabditina</taxon>
        <taxon>Rhabditomorpha</taxon>
        <taxon>Rhabditoidea</taxon>
        <taxon>Rhabditidae</taxon>
        <taxon>Peloderinae</taxon>
        <taxon>Caenorhabditis</taxon>
    </lineage>
</organism>
<keyword evidence="1" id="KW-0812">Transmembrane</keyword>
<feature type="transmembrane region" description="Helical" evidence="1">
    <location>
        <begin position="205"/>
        <end position="223"/>
    </location>
</feature>
<gene>
    <name evidence="2" type="ORF">CRE_16001</name>
</gene>
<evidence type="ECO:0000256" key="1">
    <source>
        <dbReference type="SAM" id="Phobius"/>
    </source>
</evidence>
<dbReference type="PANTHER" id="PTHR22751:SF286">
    <property type="entry name" value="G_PROTEIN_RECEP_F1_2 DOMAIN-CONTAINING PROTEIN"/>
    <property type="match status" value="1"/>
</dbReference>
<accession>E3MB90</accession>
<feature type="transmembrane region" description="Helical" evidence="1">
    <location>
        <begin position="34"/>
        <end position="54"/>
    </location>
</feature>
<reference evidence="2" key="1">
    <citation type="submission" date="2007-07" db="EMBL/GenBank/DDBJ databases">
        <title>PCAP assembly of the Caenorhabditis remanei genome.</title>
        <authorList>
            <consortium name="The Caenorhabditis remanei Sequencing Consortium"/>
            <person name="Wilson R.K."/>
        </authorList>
    </citation>
    <scope>NUCLEOTIDE SEQUENCE [LARGE SCALE GENOMIC DNA]</scope>
    <source>
        <strain evidence="2">PB4641</strain>
    </source>
</reference>
<feature type="transmembrane region" description="Helical" evidence="1">
    <location>
        <begin position="244"/>
        <end position="271"/>
    </location>
</feature>
<dbReference type="Gene3D" id="1.20.1070.10">
    <property type="entry name" value="Rhodopsin 7-helix transmembrane proteins"/>
    <property type="match status" value="1"/>
</dbReference>
<dbReference type="AlphaFoldDB" id="E3MB90"/>
<dbReference type="InterPro" id="IPR019427">
    <property type="entry name" value="7TM_GPCR_serpentine_rcpt_Srw"/>
</dbReference>
<keyword evidence="1" id="KW-1133">Transmembrane helix</keyword>
<dbReference type="Proteomes" id="UP000008281">
    <property type="component" value="Unassembled WGS sequence"/>
</dbReference>
<dbReference type="Pfam" id="PF10324">
    <property type="entry name" value="7TM_GPCR_Srw"/>
    <property type="match status" value="1"/>
</dbReference>
<dbReference type="PANTHER" id="PTHR22751">
    <property type="entry name" value="G-PROTEIN COUPLED RECEPTOR-RELATED"/>
    <property type="match status" value="1"/>
</dbReference>